<feature type="transmembrane region" description="Helical" evidence="1">
    <location>
        <begin position="81"/>
        <end position="101"/>
    </location>
</feature>
<feature type="transmembrane region" description="Helical" evidence="1">
    <location>
        <begin position="57"/>
        <end position="75"/>
    </location>
</feature>
<reference evidence="2 3" key="1">
    <citation type="submission" date="2018-05" db="EMBL/GenBank/DDBJ databases">
        <title>Reference genomes for bee gut microbiota database.</title>
        <authorList>
            <person name="Ellegaard K.M."/>
        </authorList>
    </citation>
    <scope>NUCLEOTIDE SEQUENCE [LARGE SCALE GENOMIC DNA]</scope>
    <source>
        <strain evidence="2 3">ESL0284</strain>
    </source>
</reference>
<dbReference type="OrthoDB" id="7283629at2"/>
<dbReference type="Proteomes" id="UP000247565">
    <property type="component" value="Unassembled WGS sequence"/>
</dbReference>
<dbReference type="EMBL" id="QGLT01000002">
    <property type="protein sequence ID" value="PXZ00490.1"/>
    <property type="molecule type" value="Genomic_DNA"/>
</dbReference>
<keyword evidence="3" id="KW-1185">Reference proteome</keyword>
<feature type="transmembrane region" description="Helical" evidence="1">
    <location>
        <begin position="108"/>
        <end position="129"/>
    </location>
</feature>
<sequence>MKRKLYRSLYHHEHWFAEWWSATLLLSAGIYVIIIPENEIFHPFFIQDYLKIISNQVWYSLFIFIGFVQFAVLSYESLLGRVTAAFFASTLIIWETLNNFVYGSQSHFCLFAWGIFALINLYALARILSGVERVYEYNL</sequence>
<evidence type="ECO:0000313" key="3">
    <source>
        <dbReference type="Proteomes" id="UP000247565"/>
    </source>
</evidence>
<evidence type="ECO:0000256" key="1">
    <source>
        <dbReference type="SAM" id="Phobius"/>
    </source>
</evidence>
<dbReference type="AlphaFoldDB" id="A0A318MWH1"/>
<protein>
    <submittedName>
        <fullName evidence="2">Uncharacterized protein</fullName>
    </submittedName>
</protein>
<keyword evidence="1" id="KW-1133">Transmembrane helix</keyword>
<name>A0A318MWH1_9PROT</name>
<proteinExistence type="predicted"/>
<organism evidence="2 3">
    <name type="scientific">Commensalibacter melissae</name>
    <dbReference type="NCBI Taxonomy" id="2070537"/>
    <lineage>
        <taxon>Bacteria</taxon>
        <taxon>Pseudomonadati</taxon>
        <taxon>Pseudomonadota</taxon>
        <taxon>Alphaproteobacteria</taxon>
        <taxon>Acetobacterales</taxon>
        <taxon>Acetobacteraceae</taxon>
    </lineage>
</organism>
<feature type="transmembrane region" description="Helical" evidence="1">
    <location>
        <begin position="20"/>
        <end position="36"/>
    </location>
</feature>
<gene>
    <name evidence="2" type="ORF">DK869_03495</name>
</gene>
<evidence type="ECO:0000313" key="2">
    <source>
        <dbReference type="EMBL" id="PXZ00490.1"/>
    </source>
</evidence>
<comment type="caution">
    <text evidence="2">The sequence shown here is derived from an EMBL/GenBank/DDBJ whole genome shotgun (WGS) entry which is preliminary data.</text>
</comment>
<keyword evidence="1" id="KW-0472">Membrane</keyword>
<accession>A0A318MWH1</accession>
<keyword evidence="1" id="KW-0812">Transmembrane</keyword>